<dbReference type="AlphaFoldDB" id="A0AAI8YKD2"/>
<name>A0AAI8YKD2_9PEZI</name>
<reference evidence="1" key="1">
    <citation type="submission" date="2023-10" db="EMBL/GenBank/DDBJ databases">
        <authorList>
            <person name="Hackl T."/>
        </authorList>
    </citation>
    <scope>NUCLEOTIDE SEQUENCE</scope>
</reference>
<organism evidence="1 2">
    <name type="scientific">Anthostomella pinea</name>
    <dbReference type="NCBI Taxonomy" id="933095"/>
    <lineage>
        <taxon>Eukaryota</taxon>
        <taxon>Fungi</taxon>
        <taxon>Dikarya</taxon>
        <taxon>Ascomycota</taxon>
        <taxon>Pezizomycotina</taxon>
        <taxon>Sordariomycetes</taxon>
        <taxon>Xylariomycetidae</taxon>
        <taxon>Xylariales</taxon>
        <taxon>Xylariaceae</taxon>
        <taxon>Anthostomella</taxon>
    </lineage>
</organism>
<dbReference type="EMBL" id="CAUWAG010000016">
    <property type="protein sequence ID" value="CAJ2510487.1"/>
    <property type="molecule type" value="Genomic_DNA"/>
</dbReference>
<keyword evidence="2" id="KW-1185">Reference proteome</keyword>
<sequence length="423" mass="49135">MNENQRSRLERLPNELKSIVVVYLGDAQSTMNPALTGPEFDSLVTSREVTIATTMVKSFIGSELMPIALARYHAAATSEQDAREESSKSPLYDPQLFFSSFRNGLAVSPSDRDIVMITEVQFTLKTARKILQLHSAINYYARSLAYRAMKFEPRLTKKLFRCVPEEMKSPSDKELTRFCKALYIFQLISDLFPFARGGELWNQFWLNFSPWENQQLRCLQLLLADHVDDVICADDEKRDEPQFPRNDGYTLTRFMINRGLIELKRLEKDGDVQATQEAVDRYGRQRARGCKEEAWHKGGDALWRYDVGPHVSLNVEHIFSAYADDDSGPRDIWLYTLAMMHSEDPMFRDSDDHMFRCDRCTSYWGFVFWDRAKLDWHTHRCYFPETSEMLEGIADLAVGRAQFRRWNRGREVAECRSDILDGC</sequence>
<dbReference type="Proteomes" id="UP001295740">
    <property type="component" value="Unassembled WGS sequence"/>
</dbReference>
<proteinExistence type="predicted"/>
<evidence type="ECO:0000313" key="2">
    <source>
        <dbReference type="Proteomes" id="UP001295740"/>
    </source>
</evidence>
<evidence type="ECO:0000313" key="1">
    <source>
        <dbReference type="EMBL" id="CAJ2510487.1"/>
    </source>
</evidence>
<gene>
    <name evidence="1" type="ORF">KHLLAP_LOCUS10955</name>
</gene>
<comment type="caution">
    <text evidence="1">The sequence shown here is derived from an EMBL/GenBank/DDBJ whole genome shotgun (WGS) entry which is preliminary data.</text>
</comment>
<accession>A0AAI8YKD2</accession>
<protein>
    <submittedName>
        <fullName evidence="1">Uu.00g132960.m01.CDS01</fullName>
    </submittedName>
</protein>